<organism evidence="1 2">
    <name type="scientific">Holotrichia oblita</name>
    <name type="common">Chafer beetle</name>
    <dbReference type="NCBI Taxonomy" id="644536"/>
    <lineage>
        <taxon>Eukaryota</taxon>
        <taxon>Metazoa</taxon>
        <taxon>Ecdysozoa</taxon>
        <taxon>Arthropoda</taxon>
        <taxon>Hexapoda</taxon>
        <taxon>Insecta</taxon>
        <taxon>Pterygota</taxon>
        <taxon>Neoptera</taxon>
        <taxon>Endopterygota</taxon>
        <taxon>Coleoptera</taxon>
        <taxon>Polyphaga</taxon>
        <taxon>Scarabaeiformia</taxon>
        <taxon>Scarabaeidae</taxon>
        <taxon>Melolonthinae</taxon>
        <taxon>Holotrichia</taxon>
    </lineage>
</organism>
<proteinExistence type="predicted"/>
<name>A0ACB9SPB4_HOLOL</name>
<gene>
    <name evidence="1" type="ORF">MML48_8g00007594</name>
</gene>
<dbReference type="Proteomes" id="UP001056778">
    <property type="component" value="Chromosome 8"/>
</dbReference>
<protein>
    <submittedName>
        <fullName evidence="1">Calcium-activated chloride channel regulator</fullName>
    </submittedName>
</protein>
<sequence length="1193" mass="132707">MACGKIIIFVFLNYFGLFATGLELRDGGYEDLVVSISDTVPATNCKEILHNLEETLSSASRYLFSALHGKAYLRSSTIILPSSWSNSCTSKNVVPLSGETSDITVLPNDHSRGLLWTQQSAGCEQPGDQIFMGFGALEKKDPVLGHSLVKEFAKYRYGVFEEQGYFNDPVYPLCFKDGDSVKITGCSDFPINDNGICDGTNKDYNSTQMVDPRARTSIMFAAEVPSVSMFCDAGNHDPNAPTKHNLLCKRRNTFDVILTHSDFQSESKQGSDIMDTNPKIHYKKSGVTRLILIVENTNDMATRESWYFLRSAIKKFIMVDLPASTELGLILTNDTDAIVVSQLTSLNTEVERITIPSAMPYNPGEAGQSACLHCAIKKALEIFATKTKAAGAATNVIILIAPGMNNNTQLADVLKEVKKQTVRIATVNYPAVSKQQSLDILAQETNGVSYSVIERKFNVQHSMFSTYFQLTNTLYNIIETFYAGNKNDIPMEIHRREIRDGRASITGSFVLDENMGLPSRFMLYIANSLQPLIKNIRLTSPSQHVFSQRMDMLEIKFIKIESNITEPGTWTYTIEPLQGNPQSHFLQVMATPKSRTAEVIRARFWTRRNQPGGPLILLSEVKKGDYPVLSAKVEVRVSKLEVNGSIIYQELFELLDTGSGDPDITKGDGIYTRYFSAANGGPGLYTFEVTVSDNGNTAFTWQSSSDDSEDVPCCGSTILNRSRGSKTLVPFERVLQPITTEMTVNDIKSANQIAAGRILDLKPSIARSKVIRLSWTSPDMGGHKVTRYEVKYAATIADITEHFETDAKLWEGHRPLPLAIGSETTFSIDMSEFLGVPLYFAVRAISQVPGISTISNYVRLYVPLPPPPSTVTPVFRHNFPSGSAGINEVYASDEVIPSKNESSNVGVEIILPILAGCLLLVVLLVLYFCFCVRKRGRDSHKESNKAKTIENDKMNSITIVPNTPVNNPQPTQQCYANQLSENDHTIGVPVTNMGYDDEPKKRYSLVHQQEQQLIEELKQQQIAHQQRNDQMTQSNNYGVLSVISNGTIQRGQPTLSPYNSWSASQLLHEHERRQSPMEMGEEPLLTQHQEMMNQLEHMSLNGQNVDHVSLNSHQIPEHYNTVHIAPPVPPLPIYSQSPYPSNGIYGVHQPQTYPNQVIYQSMQRGESAFTPSLQGSLNSVNSGEKKRRNVTMV</sequence>
<comment type="caution">
    <text evidence="1">The sequence shown here is derived from an EMBL/GenBank/DDBJ whole genome shotgun (WGS) entry which is preliminary data.</text>
</comment>
<dbReference type="EMBL" id="CM043022">
    <property type="protein sequence ID" value="KAI4456802.1"/>
    <property type="molecule type" value="Genomic_DNA"/>
</dbReference>
<reference evidence="1" key="1">
    <citation type="submission" date="2022-04" db="EMBL/GenBank/DDBJ databases">
        <title>Chromosome-scale genome assembly of Holotrichia oblita Faldermann.</title>
        <authorList>
            <person name="Rongchong L."/>
        </authorList>
    </citation>
    <scope>NUCLEOTIDE SEQUENCE</scope>
    <source>
        <strain evidence="1">81SQS9</strain>
    </source>
</reference>
<evidence type="ECO:0000313" key="1">
    <source>
        <dbReference type="EMBL" id="KAI4456802.1"/>
    </source>
</evidence>
<evidence type="ECO:0000313" key="2">
    <source>
        <dbReference type="Proteomes" id="UP001056778"/>
    </source>
</evidence>
<accession>A0ACB9SPB4</accession>
<keyword evidence="2" id="KW-1185">Reference proteome</keyword>